<dbReference type="PROSITE" id="PS51387">
    <property type="entry name" value="FAD_PCMH"/>
    <property type="match status" value="1"/>
</dbReference>
<dbReference type="InterPro" id="IPR036635">
    <property type="entry name" value="MurB_C_sf"/>
</dbReference>
<evidence type="ECO:0000256" key="13">
    <source>
        <dbReference type="ARBA" id="ARBA00022984"/>
    </source>
</evidence>
<keyword evidence="9 19" id="KW-0285">Flavoprotein</keyword>
<keyword evidence="13 19" id="KW-0573">Peptidoglycan synthesis</keyword>
<dbReference type="InterPro" id="IPR036318">
    <property type="entry name" value="FAD-bd_PCMH-like_sf"/>
</dbReference>
<comment type="similarity">
    <text evidence="19">Belongs to the MurB family.</text>
</comment>
<evidence type="ECO:0000256" key="12">
    <source>
        <dbReference type="ARBA" id="ARBA00022960"/>
    </source>
</evidence>
<dbReference type="InterPro" id="IPR003170">
    <property type="entry name" value="MurB"/>
</dbReference>
<comment type="cofactor">
    <cofactor evidence="1 19">
        <name>FAD</name>
        <dbReference type="ChEBI" id="CHEBI:57692"/>
    </cofactor>
</comment>
<keyword evidence="7 19" id="KW-0963">Cytoplasm</keyword>
<dbReference type="RefSeq" id="WP_155304645.1">
    <property type="nucleotide sequence ID" value="NZ_AP021875.1"/>
</dbReference>
<protein>
    <recommendedName>
        <fullName evidence="6 19">UDP-N-acetylenolpyruvoylglucosamine reductase</fullName>
        <ecNumber evidence="5 19">1.3.1.98</ecNumber>
    </recommendedName>
    <alternativeName>
        <fullName evidence="17 19">UDP-N-acetylmuramate dehydrogenase</fullName>
    </alternativeName>
</protein>
<evidence type="ECO:0000256" key="14">
    <source>
        <dbReference type="ARBA" id="ARBA00023002"/>
    </source>
</evidence>
<dbReference type="InterPro" id="IPR016167">
    <property type="entry name" value="FAD-bd_PCMH_sub1"/>
</dbReference>
<dbReference type="GO" id="GO:0051301">
    <property type="term" value="P:cell division"/>
    <property type="evidence" value="ECO:0007669"/>
    <property type="project" value="UniProtKB-KW"/>
</dbReference>
<dbReference type="PANTHER" id="PTHR21071:SF4">
    <property type="entry name" value="UDP-N-ACETYLENOLPYRUVOYLGLUCOSAMINE REDUCTASE"/>
    <property type="match status" value="1"/>
</dbReference>
<keyword evidence="8 19" id="KW-0132">Cell division</keyword>
<evidence type="ECO:0000313" key="22">
    <source>
        <dbReference type="Proteomes" id="UP000427769"/>
    </source>
</evidence>
<gene>
    <name evidence="19 21" type="primary">murB</name>
    <name evidence="21" type="ORF">DSCW_31670</name>
</gene>
<evidence type="ECO:0000256" key="17">
    <source>
        <dbReference type="ARBA" id="ARBA00031026"/>
    </source>
</evidence>
<dbReference type="NCBIfam" id="NF010478">
    <property type="entry name" value="PRK13903.1"/>
    <property type="match status" value="1"/>
</dbReference>
<evidence type="ECO:0000256" key="7">
    <source>
        <dbReference type="ARBA" id="ARBA00022490"/>
    </source>
</evidence>
<evidence type="ECO:0000313" key="21">
    <source>
        <dbReference type="EMBL" id="BBO75750.1"/>
    </source>
</evidence>
<comment type="pathway">
    <text evidence="4 19">Cell wall biogenesis; peptidoglycan biosynthesis.</text>
</comment>
<keyword evidence="16 19" id="KW-0961">Cell wall biogenesis/degradation</keyword>
<dbReference type="AlphaFoldDB" id="A0A5K7Z4X5"/>
<comment type="function">
    <text evidence="2 19">Cell wall formation.</text>
</comment>
<evidence type="ECO:0000256" key="6">
    <source>
        <dbReference type="ARBA" id="ARBA00015188"/>
    </source>
</evidence>
<evidence type="ECO:0000259" key="20">
    <source>
        <dbReference type="PROSITE" id="PS51387"/>
    </source>
</evidence>
<dbReference type="InterPro" id="IPR016166">
    <property type="entry name" value="FAD-bd_PCMH"/>
</dbReference>
<dbReference type="KEGG" id="dwd:DSCW_31670"/>
<evidence type="ECO:0000256" key="16">
    <source>
        <dbReference type="ARBA" id="ARBA00023316"/>
    </source>
</evidence>
<evidence type="ECO:0000256" key="19">
    <source>
        <dbReference type="HAMAP-Rule" id="MF_00037"/>
    </source>
</evidence>
<dbReference type="GO" id="GO:0008360">
    <property type="term" value="P:regulation of cell shape"/>
    <property type="evidence" value="ECO:0007669"/>
    <property type="project" value="UniProtKB-KW"/>
</dbReference>
<evidence type="ECO:0000256" key="1">
    <source>
        <dbReference type="ARBA" id="ARBA00001974"/>
    </source>
</evidence>
<dbReference type="OrthoDB" id="9804753at2"/>
<dbReference type="InterPro" id="IPR011601">
    <property type="entry name" value="MurB_C"/>
</dbReference>
<dbReference type="NCBIfam" id="NF000755">
    <property type="entry name" value="PRK00046.1"/>
    <property type="match status" value="1"/>
</dbReference>
<dbReference type="PANTHER" id="PTHR21071">
    <property type="entry name" value="UDP-N-ACETYLENOLPYRUVOYLGLUCOSAMINE REDUCTASE"/>
    <property type="match status" value="1"/>
</dbReference>
<evidence type="ECO:0000256" key="8">
    <source>
        <dbReference type="ARBA" id="ARBA00022618"/>
    </source>
</evidence>
<dbReference type="GO" id="GO:0071555">
    <property type="term" value="P:cell wall organization"/>
    <property type="evidence" value="ECO:0007669"/>
    <property type="project" value="UniProtKB-KW"/>
</dbReference>
<name>A0A5K7Z4X5_9BACT</name>
<dbReference type="SUPFAM" id="SSF56176">
    <property type="entry name" value="FAD-binding/transporter-associated domain-like"/>
    <property type="match status" value="1"/>
</dbReference>
<evidence type="ECO:0000256" key="10">
    <source>
        <dbReference type="ARBA" id="ARBA00022827"/>
    </source>
</evidence>
<feature type="domain" description="FAD-binding PCMH-type" evidence="20">
    <location>
        <begin position="17"/>
        <end position="188"/>
    </location>
</feature>
<evidence type="ECO:0000256" key="15">
    <source>
        <dbReference type="ARBA" id="ARBA00023306"/>
    </source>
</evidence>
<proteinExistence type="inferred from homology"/>
<dbReference type="InterPro" id="IPR016169">
    <property type="entry name" value="FAD-bd_PCMH_sub2"/>
</dbReference>
<dbReference type="HAMAP" id="MF_00037">
    <property type="entry name" value="MurB"/>
    <property type="match status" value="1"/>
</dbReference>
<dbReference type="Proteomes" id="UP000427769">
    <property type="component" value="Chromosome"/>
</dbReference>
<keyword evidence="11 19" id="KW-0521">NADP</keyword>
<dbReference type="InterPro" id="IPR006094">
    <property type="entry name" value="Oxid_FAD_bind_N"/>
</dbReference>
<dbReference type="GO" id="GO:0009252">
    <property type="term" value="P:peptidoglycan biosynthetic process"/>
    <property type="evidence" value="ECO:0007669"/>
    <property type="project" value="UniProtKB-UniRule"/>
</dbReference>
<dbReference type="Gene3D" id="3.30.43.10">
    <property type="entry name" value="Uridine Diphospho-n-acetylenolpyruvylglucosamine Reductase, domain 2"/>
    <property type="match status" value="1"/>
</dbReference>
<dbReference type="GO" id="GO:0008762">
    <property type="term" value="F:UDP-N-acetylmuramate dehydrogenase activity"/>
    <property type="evidence" value="ECO:0007669"/>
    <property type="project" value="UniProtKB-UniRule"/>
</dbReference>
<feature type="active site" description="Proton donor" evidence="19">
    <location>
        <position position="236"/>
    </location>
</feature>
<evidence type="ECO:0000256" key="2">
    <source>
        <dbReference type="ARBA" id="ARBA00003921"/>
    </source>
</evidence>
<dbReference type="Pfam" id="PF01565">
    <property type="entry name" value="FAD_binding_4"/>
    <property type="match status" value="1"/>
</dbReference>
<keyword evidence="14 19" id="KW-0560">Oxidoreductase</keyword>
<feature type="active site" evidence="19">
    <location>
        <position position="332"/>
    </location>
</feature>
<reference evidence="21 22" key="1">
    <citation type="submission" date="2019-11" db="EMBL/GenBank/DDBJ databases">
        <title>Comparative genomics of hydrocarbon-degrading Desulfosarcina strains.</title>
        <authorList>
            <person name="Watanabe M."/>
            <person name="Kojima H."/>
            <person name="Fukui M."/>
        </authorList>
    </citation>
    <scope>NUCLEOTIDE SEQUENCE [LARGE SCALE GENOMIC DNA]</scope>
    <source>
        <strain evidence="21 22">PP31</strain>
    </source>
</reference>
<keyword evidence="10 19" id="KW-0274">FAD</keyword>
<evidence type="ECO:0000256" key="5">
    <source>
        <dbReference type="ARBA" id="ARBA00012518"/>
    </source>
</evidence>
<keyword evidence="12 19" id="KW-0133">Cell shape</keyword>
<evidence type="ECO:0000256" key="4">
    <source>
        <dbReference type="ARBA" id="ARBA00004752"/>
    </source>
</evidence>
<keyword evidence="22" id="KW-1185">Reference proteome</keyword>
<dbReference type="EMBL" id="AP021875">
    <property type="protein sequence ID" value="BBO75750.1"/>
    <property type="molecule type" value="Genomic_DNA"/>
</dbReference>
<dbReference type="Gene3D" id="3.30.465.10">
    <property type="match status" value="1"/>
</dbReference>
<evidence type="ECO:0000256" key="18">
    <source>
        <dbReference type="ARBA" id="ARBA00048914"/>
    </source>
</evidence>
<evidence type="ECO:0000256" key="3">
    <source>
        <dbReference type="ARBA" id="ARBA00004496"/>
    </source>
</evidence>
<comment type="catalytic activity">
    <reaction evidence="18 19">
        <text>UDP-N-acetyl-alpha-D-muramate + NADP(+) = UDP-N-acetyl-3-O-(1-carboxyvinyl)-alpha-D-glucosamine + NADPH + H(+)</text>
        <dbReference type="Rhea" id="RHEA:12248"/>
        <dbReference type="ChEBI" id="CHEBI:15378"/>
        <dbReference type="ChEBI" id="CHEBI:57783"/>
        <dbReference type="ChEBI" id="CHEBI:58349"/>
        <dbReference type="ChEBI" id="CHEBI:68483"/>
        <dbReference type="ChEBI" id="CHEBI:70757"/>
        <dbReference type="EC" id="1.3.1.98"/>
    </reaction>
</comment>
<evidence type="ECO:0000256" key="11">
    <source>
        <dbReference type="ARBA" id="ARBA00022857"/>
    </source>
</evidence>
<evidence type="ECO:0000256" key="9">
    <source>
        <dbReference type="ARBA" id="ARBA00022630"/>
    </source>
</evidence>
<organism evidence="21 22">
    <name type="scientific">Desulfosarcina widdelii</name>
    <dbReference type="NCBI Taxonomy" id="947919"/>
    <lineage>
        <taxon>Bacteria</taxon>
        <taxon>Pseudomonadati</taxon>
        <taxon>Thermodesulfobacteriota</taxon>
        <taxon>Desulfobacteria</taxon>
        <taxon>Desulfobacterales</taxon>
        <taxon>Desulfosarcinaceae</taxon>
        <taxon>Desulfosarcina</taxon>
    </lineage>
</organism>
<dbReference type="EC" id="1.3.1.98" evidence="5 19"/>
<keyword evidence="15 19" id="KW-0131">Cell cycle</keyword>
<accession>A0A5K7Z4X5</accession>
<dbReference type="GO" id="GO:0071949">
    <property type="term" value="F:FAD binding"/>
    <property type="evidence" value="ECO:0007669"/>
    <property type="project" value="InterPro"/>
</dbReference>
<dbReference type="NCBIfam" id="TIGR00179">
    <property type="entry name" value="murB"/>
    <property type="match status" value="1"/>
</dbReference>
<dbReference type="GO" id="GO:0005829">
    <property type="term" value="C:cytosol"/>
    <property type="evidence" value="ECO:0007669"/>
    <property type="project" value="TreeGrafter"/>
</dbReference>
<comment type="subcellular location">
    <subcellularLocation>
        <location evidence="3 19">Cytoplasm</location>
    </subcellularLocation>
</comment>
<dbReference type="Gene3D" id="3.90.78.10">
    <property type="entry name" value="UDP-N-acetylenolpyruvoylglucosamine reductase, C-terminal domain"/>
    <property type="match status" value="1"/>
</dbReference>
<dbReference type="Pfam" id="PF02873">
    <property type="entry name" value="MurB_C"/>
    <property type="match status" value="1"/>
</dbReference>
<feature type="active site" evidence="19">
    <location>
        <position position="164"/>
    </location>
</feature>
<sequence>MESRSDFSLKSLNTFDVEARARRYVRFDEEKEISEFLGVQYFEGERLLVLGGGSNLLFVDDFDGIVLHPVLKGIDVLNADERYIRVRAMAGENWDELVAHAVASGWGGIENLSLIPGSVGASAVQNIGAYGVEVKDVIDSVEAIDIHSHEKIVFPAEACGFGYRTSHFKGLWTGRHIITAVVFRFCRQPRFVLDYPEVREQVDALGPVNLDTLRQAIIAIRRAKLPDPADLGNAGSFFKNPVVEPETLHRLQARFADLPRYPQPDGRVKLSAGWMIDRCGWKGRQIGRAGVHDRQALVLVNLGGATGREILDLSERVRRSVNETFDVNLEREVKVVP</sequence>
<dbReference type="SUPFAM" id="SSF56194">
    <property type="entry name" value="Uridine diphospho-N-Acetylenolpyruvylglucosamine reductase, MurB, C-terminal domain"/>
    <property type="match status" value="1"/>
</dbReference>
<dbReference type="UniPathway" id="UPA00219"/>